<evidence type="ECO:0000313" key="1">
    <source>
        <dbReference type="EMBL" id="KAE9343309.1"/>
    </source>
</evidence>
<reference evidence="1 2" key="1">
    <citation type="submission" date="2018-09" db="EMBL/GenBank/DDBJ databases">
        <title>Genomic investigation of the strawberry pathogen Phytophthora fragariae indicates pathogenicity is determined by transcriptional variation in three key races.</title>
        <authorList>
            <person name="Adams T.M."/>
            <person name="Armitage A.D."/>
            <person name="Sobczyk M.K."/>
            <person name="Bates H.J."/>
            <person name="Dunwell J.M."/>
            <person name="Nellist C.F."/>
            <person name="Harrison R.J."/>
        </authorList>
    </citation>
    <scope>NUCLEOTIDE SEQUENCE [LARGE SCALE GENOMIC DNA]</scope>
    <source>
        <strain evidence="1 2">NOV-77</strain>
    </source>
</reference>
<organism evidence="1 2">
    <name type="scientific">Phytophthora fragariae</name>
    <dbReference type="NCBI Taxonomy" id="53985"/>
    <lineage>
        <taxon>Eukaryota</taxon>
        <taxon>Sar</taxon>
        <taxon>Stramenopiles</taxon>
        <taxon>Oomycota</taxon>
        <taxon>Peronosporomycetes</taxon>
        <taxon>Peronosporales</taxon>
        <taxon>Peronosporaceae</taxon>
        <taxon>Phytophthora</taxon>
    </lineage>
</organism>
<gene>
    <name evidence="1" type="ORF">PF008_g9739</name>
</gene>
<name>A0A6G0RWC5_9STRA</name>
<dbReference type="EMBL" id="QXFY01000473">
    <property type="protein sequence ID" value="KAE9343309.1"/>
    <property type="molecule type" value="Genomic_DNA"/>
</dbReference>
<protein>
    <submittedName>
        <fullName evidence="1">Uncharacterized protein</fullName>
    </submittedName>
</protein>
<proteinExistence type="predicted"/>
<evidence type="ECO:0000313" key="2">
    <source>
        <dbReference type="Proteomes" id="UP000486351"/>
    </source>
</evidence>
<accession>A0A6G0RWC5</accession>
<dbReference type="AlphaFoldDB" id="A0A6G0RWC5"/>
<comment type="caution">
    <text evidence="1">The sequence shown here is derived from an EMBL/GenBank/DDBJ whole genome shotgun (WGS) entry which is preliminary data.</text>
</comment>
<dbReference type="Proteomes" id="UP000486351">
    <property type="component" value="Unassembled WGS sequence"/>
</dbReference>
<sequence>MALIIASRVTWCGTLLSPPSTVAIVDDSAMNNAVAVCLLDSTRVVYDHRTFGGPLASNSSIAPETFSSST</sequence>